<dbReference type="KEGG" id="kim:G3T16_16730"/>
<dbReference type="AlphaFoldDB" id="A0A6C0U4L7"/>
<keyword evidence="1" id="KW-0812">Transmembrane</keyword>
<dbReference type="NCBIfam" id="TIGR02595">
    <property type="entry name" value="PEP_CTERM"/>
    <property type="match status" value="1"/>
</dbReference>
<keyword evidence="1" id="KW-1133">Transmembrane helix</keyword>
<feature type="transmembrane region" description="Helical" evidence="1">
    <location>
        <begin position="155"/>
        <end position="174"/>
    </location>
</feature>
<evidence type="ECO:0000259" key="3">
    <source>
        <dbReference type="Pfam" id="PF07589"/>
    </source>
</evidence>
<name>A0A6C0U4L7_9GAMM</name>
<keyword evidence="2" id="KW-0732">Signal</keyword>
<proteinExistence type="predicted"/>
<keyword evidence="1" id="KW-0472">Membrane</keyword>
<protein>
    <submittedName>
        <fullName evidence="4">PEP-CTERM sorting domain-containing protein</fullName>
    </submittedName>
</protein>
<evidence type="ECO:0000256" key="2">
    <source>
        <dbReference type="SAM" id="SignalP"/>
    </source>
</evidence>
<dbReference type="RefSeq" id="WP_163496227.1">
    <property type="nucleotide sequence ID" value="NZ_CP048711.1"/>
</dbReference>
<evidence type="ECO:0000313" key="4">
    <source>
        <dbReference type="EMBL" id="QIB66793.1"/>
    </source>
</evidence>
<dbReference type="InterPro" id="IPR013424">
    <property type="entry name" value="Ice-binding_C"/>
</dbReference>
<reference evidence="4 5" key="1">
    <citation type="submission" date="2020-02" db="EMBL/GenBank/DDBJ databases">
        <title>Genome sequencing for Kineobactrum sp. M2.</title>
        <authorList>
            <person name="Park S.-J."/>
        </authorList>
    </citation>
    <scope>NUCLEOTIDE SEQUENCE [LARGE SCALE GENOMIC DNA]</scope>
    <source>
        <strain evidence="4 5">M2</strain>
    </source>
</reference>
<organism evidence="4 5">
    <name type="scientific">Kineobactrum salinum</name>
    <dbReference type="NCBI Taxonomy" id="2708301"/>
    <lineage>
        <taxon>Bacteria</taxon>
        <taxon>Pseudomonadati</taxon>
        <taxon>Pseudomonadota</taxon>
        <taxon>Gammaproteobacteria</taxon>
        <taxon>Cellvibrionales</taxon>
        <taxon>Halieaceae</taxon>
        <taxon>Kineobactrum</taxon>
    </lineage>
</organism>
<dbReference type="Pfam" id="PF07589">
    <property type="entry name" value="PEP-CTERM"/>
    <property type="match status" value="1"/>
</dbReference>
<evidence type="ECO:0000256" key="1">
    <source>
        <dbReference type="SAM" id="Phobius"/>
    </source>
</evidence>
<evidence type="ECO:0000313" key="5">
    <source>
        <dbReference type="Proteomes" id="UP000477680"/>
    </source>
</evidence>
<keyword evidence="5" id="KW-1185">Reference proteome</keyword>
<feature type="domain" description="Ice-binding protein C-terminal" evidence="3">
    <location>
        <begin position="154"/>
        <end position="176"/>
    </location>
</feature>
<dbReference type="EMBL" id="CP048711">
    <property type="protein sequence ID" value="QIB66793.1"/>
    <property type="molecule type" value="Genomic_DNA"/>
</dbReference>
<feature type="signal peptide" evidence="2">
    <location>
        <begin position="1"/>
        <end position="28"/>
    </location>
</feature>
<dbReference type="Proteomes" id="UP000477680">
    <property type="component" value="Chromosome"/>
</dbReference>
<accession>A0A6C0U4L7</accession>
<feature type="chain" id="PRO_5025666697" evidence="2">
    <location>
        <begin position="29"/>
        <end position="176"/>
    </location>
</feature>
<gene>
    <name evidence="4" type="ORF">G3T16_16730</name>
</gene>
<sequence length="176" mass="18570">MNRINTFARALVALMLFFGLFASHQARAGLLGSELTFSFISGTYEDSATGLAGSDDLTVTGFFGDDFFVPGFTDNSLTVFLETDFTGETTYGPLVSLVLSGADFLGVEQLTTDVLGLALSSFSITGDMLEISLASTTWVNGNSFTVALALDQATVPVPATLVLLGLGLLGLGWMRR</sequence>